<dbReference type="SUPFAM" id="SSF52540">
    <property type="entry name" value="P-loop containing nucleoside triphosphate hydrolases"/>
    <property type="match status" value="1"/>
</dbReference>
<name>A0A7X6N6R1_9LACO</name>
<dbReference type="PANTHER" id="PTHR42957:SF1">
    <property type="entry name" value="HELICASE MJ1565-RELATED"/>
    <property type="match status" value="1"/>
</dbReference>
<sequence length="552" mass="61382">MQAIKGIGDFIFASVSTDSILILRVFKSRLAGLGEDERESAYVQSDKVVFSAEPIGELGKNGFISGAGHFPLVGDNIFAADDVVVERIFSSIGDHLISLGTVNNYDNVHPDLNLGKILTSHIAILGNTGSGKSTTLRALLQKIGEVQSELNPLVSFFVFDVHGDYEGLSFAQGIDVTQTHLPLNKLELDDWAAALMPSERTQKPLLSRSLSIARVLPDHSQIVYALLTKDALENTNQNSLSGLKRLVTKWIKKVFPEDSAVNQDLDQWVLNFGNEEGKQKLVKRVSDFLNDYPYKDVNEIINSVSSDVNFTLNELEEAFEVVFGEEEVKGNNRVRGNTETFMARFRNFKSRYGNSDGILNENHGEELTLKVGDSPRKTKIYILNLVGLDDDALRLVSTYLARQVFEFNKRKFRNKTEKDSMPFDYLYLDEAHRYVRNSADDSSTIFETIAREGRKFSVYLGVVSQIPNELSKVVMSQTGAFLIHRIQNALDLDFIKRNVPAATSGMVDRLPSLPSGTALLSGSAFDIPFEINVLAGDLGEVSKSRNPIQRSK</sequence>
<proteinExistence type="predicted"/>
<dbReference type="InterPro" id="IPR008571">
    <property type="entry name" value="HerA-like"/>
</dbReference>
<dbReference type="InterPro" id="IPR002789">
    <property type="entry name" value="HerA_central"/>
</dbReference>
<dbReference type="Proteomes" id="UP000549765">
    <property type="component" value="Unassembled WGS sequence"/>
</dbReference>
<accession>A0A7X6N6R1</accession>
<reference evidence="2 3" key="1">
    <citation type="submission" date="2020-04" db="EMBL/GenBank/DDBJ databases">
        <title>MicrobeNet Type strains.</title>
        <authorList>
            <person name="Nicholson A.C."/>
        </authorList>
    </citation>
    <scope>NUCLEOTIDE SEQUENCE [LARGE SCALE GENOMIC DNA]</scope>
    <source>
        <strain evidence="2 3">CCUG 61472</strain>
    </source>
</reference>
<dbReference type="InterPro" id="IPR027417">
    <property type="entry name" value="P-loop_NTPase"/>
</dbReference>
<keyword evidence="2" id="KW-0067">ATP-binding</keyword>
<evidence type="ECO:0000313" key="3">
    <source>
        <dbReference type="Proteomes" id="UP000549765"/>
    </source>
</evidence>
<keyword evidence="2" id="KW-0547">Nucleotide-binding</keyword>
<dbReference type="RefSeq" id="WP_168722821.1">
    <property type="nucleotide sequence ID" value="NZ_JAAXPN010000015.1"/>
</dbReference>
<dbReference type="AlphaFoldDB" id="A0A7X6N6R1"/>
<dbReference type="Gene3D" id="3.40.50.300">
    <property type="entry name" value="P-loop containing nucleotide triphosphate hydrolases"/>
    <property type="match status" value="2"/>
</dbReference>
<dbReference type="SMART" id="SM00382">
    <property type="entry name" value="AAA"/>
    <property type="match status" value="1"/>
</dbReference>
<dbReference type="InterPro" id="IPR003593">
    <property type="entry name" value="AAA+_ATPase"/>
</dbReference>
<dbReference type="EMBL" id="JAAXPN010000015">
    <property type="protein sequence ID" value="NKZ25030.1"/>
    <property type="molecule type" value="Genomic_DNA"/>
</dbReference>
<feature type="domain" description="AAA+ ATPase" evidence="1">
    <location>
        <begin position="118"/>
        <end position="496"/>
    </location>
</feature>
<protein>
    <submittedName>
        <fullName evidence="2">ATP-binding protein</fullName>
    </submittedName>
</protein>
<keyword evidence="3" id="KW-1185">Reference proteome</keyword>
<comment type="caution">
    <text evidence="2">The sequence shown here is derived from an EMBL/GenBank/DDBJ whole genome shotgun (WGS) entry which is preliminary data.</text>
</comment>
<evidence type="ECO:0000259" key="1">
    <source>
        <dbReference type="SMART" id="SM00382"/>
    </source>
</evidence>
<evidence type="ECO:0000313" key="2">
    <source>
        <dbReference type="EMBL" id="NKZ25030.1"/>
    </source>
</evidence>
<dbReference type="PANTHER" id="PTHR42957">
    <property type="entry name" value="HELICASE MJ1565-RELATED"/>
    <property type="match status" value="1"/>
</dbReference>
<organism evidence="2 3">
    <name type="scientific">Periweissella fabalis</name>
    <dbReference type="NCBI Taxonomy" id="1070421"/>
    <lineage>
        <taxon>Bacteria</taxon>
        <taxon>Bacillati</taxon>
        <taxon>Bacillota</taxon>
        <taxon>Bacilli</taxon>
        <taxon>Lactobacillales</taxon>
        <taxon>Lactobacillaceae</taxon>
        <taxon>Periweissella</taxon>
    </lineage>
</organism>
<dbReference type="GO" id="GO:0005524">
    <property type="term" value="F:ATP binding"/>
    <property type="evidence" value="ECO:0007669"/>
    <property type="project" value="UniProtKB-KW"/>
</dbReference>
<gene>
    <name evidence="2" type="ORF">HF964_09570</name>
</gene>
<dbReference type="Pfam" id="PF01935">
    <property type="entry name" value="DUF87"/>
    <property type="match status" value="1"/>
</dbReference>